<dbReference type="GO" id="GO:2001256">
    <property type="term" value="P:regulation of store-operated calcium entry"/>
    <property type="evidence" value="ECO:0007669"/>
    <property type="project" value="InterPro"/>
</dbReference>
<feature type="chain" id="PRO_5035191249" description="Store-operated calcium entry-associated regulatory factor" evidence="16">
    <location>
        <begin position="21"/>
        <end position="335"/>
    </location>
</feature>
<reference evidence="17" key="1">
    <citation type="submission" date="2021-11" db="EMBL/GenBank/DDBJ databases">
        <authorList>
            <person name="Schell T."/>
        </authorList>
    </citation>
    <scope>NUCLEOTIDE SEQUENCE</scope>
    <source>
        <strain evidence="17">M5</strain>
    </source>
</reference>
<evidence type="ECO:0000256" key="15">
    <source>
        <dbReference type="SAM" id="Phobius"/>
    </source>
</evidence>
<evidence type="ECO:0000256" key="4">
    <source>
        <dbReference type="ARBA" id="ARBA00022448"/>
    </source>
</evidence>
<comment type="subcellular location">
    <subcellularLocation>
        <location evidence="1">Endoplasmic reticulum membrane</location>
        <topology evidence="1">Single-pass type I membrane protein</topology>
    </subcellularLocation>
</comment>
<evidence type="ECO:0000256" key="8">
    <source>
        <dbReference type="ARBA" id="ARBA00022824"/>
    </source>
</evidence>
<dbReference type="Proteomes" id="UP000789390">
    <property type="component" value="Unassembled WGS sequence"/>
</dbReference>
<dbReference type="Pfam" id="PF06682">
    <property type="entry name" value="SARAF"/>
    <property type="match status" value="1"/>
</dbReference>
<name>A0A8J2RTZ4_9CRUS</name>
<feature type="compositionally biased region" description="Low complexity" evidence="14">
    <location>
        <begin position="311"/>
        <end position="327"/>
    </location>
</feature>
<feature type="transmembrane region" description="Helical" evidence="15">
    <location>
        <begin position="162"/>
        <end position="182"/>
    </location>
</feature>
<dbReference type="GO" id="GO:0005789">
    <property type="term" value="C:endoplasmic reticulum membrane"/>
    <property type="evidence" value="ECO:0007669"/>
    <property type="project" value="UniProtKB-SubCell"/>
</dbReference>
<comment type="similarity">
    <text evidence="2">Belongs to the SARAF family.</text>
</comment>
<evidence type="ECO:0000313" key="17">
    <source>
        <dbReference type="EMBL" id="CAH0108302.1"/>
    </source>
</evidence>
<evidence type="ECO:0000256" key="13">
    <source>
        <dbReference type="ARBA" id="ARBA00031116"/>
    </source>
</evidence>
<dbReference type="PANTHER" id="PTHR15929">
    <property type="entry name" value="STORE-OPERATED CALCIUM ENTRY-ASSOCIATED REGULATORY FACTOR"/>
    <property type="match status" value="1"/>
</dbReference>
<keyword evidence="6 15" id="KW-0812">Transmembrane</keyword>
<evidence type="ECO:0000256" key="7">
    <source>
        <dbReference type="ARBA" id="ARBA00022729"/>
    </source>
</evidence>
<keyword evidence="12 15" id="KW-0472">Membrane</keyword>
<feature type="region of interest" description="Disordered" evidence="14">
    <location>
        <begin position="300"/>
        <end position="335"/>
    </location>
</feature>
<dbReference type="GO" id="GO:0006816">
    <property type="term" value="P:calcium ion transport"/>
    <property type="evidence" value="ECO:0007669"/>
    <property type="project" value="UniProtKB-KW"/>
</dbReference>
<feature type="signal peptide" evidence="16">
    <location>
        <begin position="1"/>
        <end position="20"/>
    </location>
</feature>
<feature type="region of interest" description="Disordered" evidence="14">
    <location>
        <begin position="201"/>
        <end position="262"/>
    </location>
</feature>
<keyword evidence="11" id="KW-0406">Ion transport</keyword>
<keyword evidence="9" id="KW-0106">Calcium</keyword>
<dbReference type="PANTHER" id="PTHR15929:SF0">
    <property type="entry name" value="STORE-OPERATED CALCIUM ENTRY-ASSOCIATED REGULATORY FACTOR"/>
    <property type="match status" value="1"/>
</dbReference>
<proteinExistence type="inferred from homology"/>
<keyword evidence="5" id="KW-0109">Calcium transport</keyword>
<keyword evidence="10 15" id="KW-1133">Transmembrane helix</keyword>
<evidence type="ECO:0000256" key="6">
    <source>
        <dbReference type="ARBA" id="ARBA00022692"/>
    </source>
</evidence>
<organism evidence="17 18">
    <name type="scientific">Daphnia galeata</name>
    <dbReference type="NCBI Taxonomy" id="27404"/>
    <lineage>
        <taxon>Eukaryota</taxon>
        <taxon>Metazoa</taxon>
        <taxon>Ecdysozoa</taxon>
        <taxon>Arthropoda</taxon>
        <taxon>Crustacea</taxon>
        <taxon>Branchiopoda</taxon>
        <taxon>Diplostraca</taxon>
        <taxon>Cladocera</taxon>
        <taxon>Anomopoda</taxon>
        <taxon>Daphniidae</taxon>
        <taxon>Daphnia</taxon>
    </lineage>
</organism>
<gene>
    <name evidence="17" type="ORF">DGAL_LOCUS11673</name>
</gene>
<evidence type="ECO:0000256" key="16">
    <source>
        <dbReference type="SAM" id="SignalP"/>
    </source>
</evidence>
<keyword evidence="4" id="KW-0813">Transport</keyword>
<evidence type="ECO:0000256" key="1">
    <source>
        <dbReference type="ARBA" id="ARBA00004115"/>
    </source>
</evidence>
<evidence type="ECO:0000256" key="11">
    <source>
        <dbReference type="ARBA" id="ARBA00023065"/>
    </source>
</evidence>
<evidence type="ECO:0000256" key="2">
    <source>
        <dbReference type="ARBA" id="ARBA00006833"/>
    </source>
</evidence>
<feature type="compositionally biased region" description="Polar residues" evidence="14">
    <location>
        <begin position="225"/>
        <end position="234"/>
    </location>
</feature>
<keyword evidence="18" id="KW-1185">Reference proteome</keyword>
<comment type="caution">
    <text evidence="17">The sequence shown here is derived from an EMBL/GenBank/DDBJ whole genome shotgun (WGS) entry which is preliminary data.</text>
</comment>
<dbReference type="EMBL" id="CAKKLH010000282">
    <property type="protein sequence ID" value="CAH0108302.1"/>
    <property type="molecule type" value="Genomic_DNA"/>
</dbReference>
<dbReference type="OrthoDB" id="20303at2759"/>
<evidence type="ECO:0000313" key="18">
    <source>
        <dbReference type="Proteomes" id="UP000789390"/>
    </source>
</evidence>
<dbReference type="InterPro" id="IPR009567">
    <property type="entry name" value="SARAF"/>
</dbReference>
<evidence type="ECO:0000256" key="9">
    <source>
        <dbReference type="ARBA" id="ARBA00022837"/>
    </source>
</evidence>
<sequence length="335" mass="35911">MTHFEVFFLFVVFCLTCTFGGSSDSVKLNNIQVLTLYHGKMTNGRRSSPVPQLKCVGGTAGCGVFTPQVVQCYNRGWDGDDIQWECKTDMDNAYRFGTISVTCEGYSYPDDPYILKGSCGLEYSMDLTKEGYENKKGHNYYGSPYHTNNKKRNSHHTQESTGSSMGGLILLAAVGLVIYALYRTCIAPAAEQIFQSSTTSDDFNGYPGGDPYRANAPPPPGFRSEFSNFTTNAGSPYGASCGEGQAGFGSRPESSRTSTGAGGFWTGAAAGGLLGYMFGNRGTRPTQNTYRTTGNDYSDNAFWGGTTQRDSGNSSGGTPSTGTRTASGFGGTTRR</sequence>
<accession>A0A8J2RTZ4</accession>
<dbReference type="AlphaFoldDB" id="A0A8J2RTZ4"/>
<evidence type="ECO:0000256" key="5">
    <source>
        <dbReference type="ARBA" id="ARBA00022568"/>
    </source>
</evidence>
<evidence type="ECO:0000256" key="12">
    <source>
        <dbReference type="ARBA" id="ARBA00023136"/>
    </source>
</evidence>
<keyword evidence="7 16" id="KW-0732">Signal</keyword>
<keyword evidence="8" id="KW-0256">Endoplasmic reticulum</keyword>
<evidence type="ECO:0000256" key="3">
    <source>
        <dbReference type="ARBA" id="ARBA00016584"/>
    </source>
</evidence>
<evidence type="ECO:0000256" key="14">
    <source>
        <dbReference type="SAM" id="MobiDB-lite"/>
    </source>
</evidence>
<protein>
    <recommendedName>
        <fullName evidence="3">Store-operated calcium entry-associated regulatory factor</fullName>
    </recommendedName>
    <alternativeName>
        <fullName evidence="13">Transmembrane protein 66</fullName>
    </alternativeName>
</protein>
<evidence type="ECO:0000256" key="10">
    <source>
        <dbReference type="ARBA" id="ARBA00022989"/>
    </source>
</evidence>